<evidence type="ECO:0000256" key="3">
    <source>
        <dbReference type="ARBA" id="ARBA00022801"/>
    </source>
</evidence>
<dbReference type="OrthoDB" id="406838at2759"/>
<dbReference type="GO" id="GO:0008270">
    <property type="term" value="F:zinc ion binding"/>
    <property type="evidence" value="ECO:0007669"/>
    <property type="project" value="InterPro"/>
</dbReference>
<organism evidence="7 8">
    <name type="scientific">Fusarium langsethiae</name>
    <dbReference type="NCBI Taxonomy" id="179993"/>
    <lineage>
        <taxon>Eukaryota</taxon>
        <taxon>Fungi</taxon>
        <taxon>Dikarya</taxon>
        <taxon>Ascomycota</taxon>
        <taxon>Pezizomycotina</taxon>
        <taxon>Sordariomycetes</taxon>
        <taxon>Hypocreomycetidae</taxon>
        <taxon>Hypocreales</taxon>
        <taxon>Nectriaceae</taxon>
        <taxon>Fusarium</taxon>
    </lineage>
</organism>
<dbReference type="Pfam" id="PF00413">
    <property type="entry name" value="Peptidase_M10"/>
    <property type="match status" value="1"/>
</dbReference>
<keyword evidence="4" id="KW-0862">Zinc</keyword>
<dbReference type="EMBL" id="JXCE01001114">
    <property type="protein sequence ID" value="KPA35449.1"/>
    <property type="molecule type" value="Genomic_DNA"/>
</dbReference>
<protein>
    <submittedName>
        <fullName evidence="7">Matrix metalloproteinase-11</fullName>
    </submittedName>
</protein>
<dbReference type="Gene3D" id="3.40.390.10">
    <property type="entry name" value="Collagenase (Catalytic Domain)"/>
    <property type="match status" value="1"/>
</dbReference>
<dbReference type="GO" id="GO:0006508">
    <property type="term" value="P:proteolysis"/>
    <property type="evidence" value="ECO:0007669"/>
    <property type="project" value="UniProtKB-KW"/>
</dbReference>
<dbReference type="GO" id="GO:0031012">
    <property type="term" value="C:extracellular matrix"/>
    <property type="evidence" value="ECO:0007669"/>
    <property type="project" value="InterPro"/>
</dbReference>
<keyword evidence="1" id="KW-0645">Protease</keyword>
<keyword evidence="3" id="KW-0378">Hydrolase</keyword>
<comment type="caution">
    <text evidence="7">The sequence shown here is derived from an EMBL/GenBank/DDBJ whole genome shotgun (WGS) entry which is preliminary data.</text>
</comment>
<reference evidence="7 8" key="1">
    <citation type="submission" date="2015-04" db="EMBL/GenBank/DDBJ databases">
        <title>The draft genome sequence of Fusarium langsethiae, a T-2/HT-2 mycotoxin producer.</title>
        <authorList>
            <person name="Lysoe E."/>
            <person name="Divon H.H."/>
            <person name="Terzi V."/>
            <person name="Orru L."/>
            <person name="Lamontanara A."/>
            <person name="Kolseth A.-K."/>
            <person name="Frandsen R.J."/>
            <person name="Nielsen K."/>
            <person name="Thrane U."/>
        </authorList>
    </citation>
    <scope>NUCLEOTIDE SEQUENCE [LARGE SCALE GENOMIC DNA]</scope>
    <source>
        <strain evidence="7 8">Fl201059</strain>
    </source>
</reference>
<evidence type="ECO:0000256" key="4">
    <source>
        <dbReference type="ARBA" id="ARBA00022833"/>
    </source>
</evidence>
<dbReference type="AlphaFoldDB" id="A0A0M9ELE0"/>
<evidence type="ECO:0000313" key="7">
    <source>
        <dbReference type="EMBL" id="KPA35449.1"/>
    </source>
</evidence>
<accession>A0A0M9ELE0</accession>
<dbReference type="GO" id="GO:0004222">
    <property type="term" value="F:metalloendopeptidase activity"/>
    <property type="evidence" value="ECO:0007669"/>
    <property type="project" value="InterPro"/>
</dbReference>
<dbReference type="InterPro" id="IPR001818">
    <property type="entry name" value="Pept_M10_metallopeptidase"/>
</dbReference>
<evidence type="ECO:0000313" key="8">
    <source>
        <dbReference type="Proteomes" id="UP000037904"/>
    </source>
</evidence>
<dbReference type="InterPro" id="IPR024079">
    <property type="entry name" value="MetalloPept_cat_dom_sf"/>
</dbReference>
<name>A0A0M9ELE0_FUSLA</name>
<dbReference type="Proteomes" id="UP000037904">
    <property type="component" value="Unassembled WGS sequence"/>
</dbReference>
<keyword evidence="8" id="KW-1185">Reference proteome</keyword>
<evidence type="ECO:0000256" key="1">
    <source>
        <dbReference type="ARBA" id="ARBA00022670"/>
    </source>
</evidence>
<dbReference type="SUPFAM" id="SSF55486">
    <property type="entry name" value="Metalloproteases ('zincins'), catalytic domain"/>
    <property type="match status" value="1"/>
</dbReference>
<keyword evidence="2" id="KW-0479">Metal-binding</keyword>
<evidence type="ECO:0000256" key="5">
    <source>
        <dbReference type="SAM" id="MobiDB-lite"/>
    </source>
</evidence>
<proteinExistence type="predicted"/>
<sequence length="322" mass="35848">MKLEVSSALFVASWTFIEESIAIAYYCYQVPKISELLSLFSKLAQPNKPWCGNINQRAAAALSSGTTNPVTAIPTDTVSEPVRYSCRTQEDTDPSWGPAPISNLEGTTGDNAPDKPDSLVIGFGPIIPRWDVTPPGGRKLQYFVKTDTFPDTDKARFAAKEFQAAADSWAKLQIGLTFSEATNRETANFYLVYRVNGLDDDGALAQAFFPHEFDQDVIVFSYAFEGKNKSILKEIFLHEIGHVLGLRHEFAIEGDNLGNKPEGEGAKLFMEKNASSVMSYNFPPRIQDSDRTQTIEFYKLLLGYMVDGSPVTDYQPKIRRKN</sequence>
<gene>
    <name evidence="7" type="ORF">FLAG1_11847</name>
</gene>
<feature type="domain" description="Peptidase M10 metallopeptidase" evidence="6">
    <location>
        <begin position="139"/>
        <end position="249"/>
    </location>
</feature>
<evidence type="ECO:0000256" key="2">
    <source>
        <dbReference type="ARBA" id="ARBA00022723"/>
    </source>
</evidence>
<feature type="region of interest" description="Disordered" evidence="5">
    <location>
        <begin position="88"/>
        <end position="112"/>
    </location>
</feature>
<evidence type="ECO:0000259" key="6">
    <source>
        <dbReference type="Pfam" id="PF00413"/>
    </source>
</evidence>